<dbReference type="Pfam" id="PF09463">
    <property type="entry name" value="Opy2"/>
    <property type="match status" value="1"/>
</dbReference>
<evidence type="ECO:0000313" key="4">
    <source>
        <dbReference type="EMBL" id="KAG0661391.1"/>
    </source>
</evidence>
<sequence>MSSSGCISCPDPIGPCPSCPSGQVCQQISQSCQTCAKRVCVSDSASSGKSGSGGPSTGATVGGAVGGVLGIAAVLAALYFFWWRPRGLAASRKRYSQHLAKQRNSRVAEKRKSAGAADSRDEAATGETDRATKRTSVHLNLGTPADSSSRISRRNTSPANGRQGGALDDDPFGDQDRSSIGTFNDASSIHESEFSFRSSRTNVIPIAYIPPHSSSVSIADAQRGAFGQSDNGSGGGGSVLPPPRSAAGLRASVPASMASRDSLALAGAELIELNPLPPVLTPDTPAVPHGATANGAPIRPPRSPGLDLNLPKISSPLAAGSTNGFGVSGAQTSGNSSPTFLSPAATGNRGMSVLMDQHAGGPRARSAQSHLSTFTTRSGNSTMSYILDPPQIITPASGQGVRRVELHQGHAGLVKIGQSGVPLGAGAGAAAVPLPHSPTSPTESVSDPFDDANEEKRRLSAGRPISSATDTSRWTSSSFASDALLEGGVQFLQGQTVTFTNPNSPMPPPPPPTTTTPTARGVSGASFDVPSSARSSEAFETGAASRALTSQNSGWSLATIKGSPALPSPQAPSMSPSQSRDSAASVSTNGSHMSALEGIPFLGPSDSKRVSSGGAGSLGEPMARQTSATSSLSFGLPVNVTAAPGDISVSSSISTSTPTSSSPPTGTPTLSPPSSRPATISSLHGEQDDNANDEDDALPAPFLPFAGQRPTSTATERNIEAGPDAGKGGRVQSTAISVRSGFGSGLSQIPFQLGFPSGFGEGEDEDEDEDHREQADDQNGRLNRDRDEDGRTSRISRDSRFPPSEAEEEVDDMLADSDLDASLSSSFAVPDSHDDDAADPFGSHAEVDHRPKSTTSLMDPRASADSLTLAMGLAADLDAQAAGQP</sequence>
<feature type="compositionally biased region" description="Basic and acidic residues" evidence="1">
    <location>
        <begin position="771"/>
        <end position="800"/>
    </location>
</feature>
<feature type="compositionally biased region" description="Polar residues" evidence="1">
    <location>
        <begin position="580"/>
        <end position="592"/>
    </location>
</feature>
<name>A0A9P6W0P6_RHOMI</name>
<feature type="region of interest" description="Disordered" evidence="1">
    <location>
        <begin position="224"/>
        <end position="251"/>
    </location>
</feature>
<feature type="region of interest" description="Disordered" evidence="1">
    <location>
        <begin position="100"/>
        <end position="185"/>
    </location>
</feature>
<gene>
    <name evidence="4" type="ORF">C6P46_003988</name>
</gene>
<feature type="transmembrane region" description="Helical" evidence="2">
    <location>
        <begin position="61"/>
        <end position="83"/>
    </location>
</feature>
<dbReference type="OrthoDB" id="2402916at2759"/>
<evidence type="ECO:0000256" key="2">
    <source>
        <dbReference type="SAM" id="Phobius"/>
    </source>
</evidence>
<feature type="region of interest" description="Disordered" evidence="1">
    <location>
        <begin position="497"/>
        <end position="545"/>
    </location>
</feature>
<feature type="compositionally biased region" description="Acidic residues" evidence="1">
    <location>
        <begin position="688"/>
        <end position="697"/>
    </location>
</feature>
<feature type="domain" description="Membrane anchor Opy2 N-terminal" evidence="3">
    <location>
        <begin position="6"/>
        <end position="40"/>
    </location>
</feature>
<accession>A0A9P6W0P6</accession>
<feature type="region of interest" description="Disordered" evidence="1">
    <location>
        <begin position="559"/>
        <end position="626"/>
    </location>
</feature>
<feature type="compositionally biased region" description="Low complexity" evidence="1">
    <location>
        <begin position="650"/>
        <end position="669"/>
    </location>
</feature>
<dbReference type="EMBL" id="PUHQ01000035">
    <property type="protein sequence ID" value="KAG0661391.1"/>
    <property type="molecule type" value="Genomic_DNA"/>
</dbReference>
<keyword evidence="2" id="KW-0812">Transmembrane</keyword>
<feature type="compositionally biased region" description="Polar residues" evidence="1">
    <location>
        <begin position="145"/>
        <end position="160"/>
    </location>
</feature>
<keyword evidence="2" id="KW-1133">Transmembrane helix</keyword>
<feature type="compositionally biased region" description="Acidic residues" evidence="1">
    <location>
        <begin position="805"/>
        <end position="819"/>
    </location>
</feature>
<comment type="caution">
    <text evidence="4">The sequence shown here is derived from an EMBL/GenBank/DDBJ whole genome shotgun (WGS) entry which is preliminary data.</text>
</comment>
<proteinExistence type="predicted"/>
<evidence type="ECO:0000256" key="1">
    <source>
        <dbReference type="SAM" id="MobiDB-lite"/>
    </source>
</evidence>
<keyword evidence="2" id="KW-0472">Membrane</keyword>
<evidence type="ECO:0000313" key="5">
    <source>
        <dbReference type="Proteomes" id="UP000777482"/>
    </source>
</evidence>
<organism evidence="4 5">
    <name type="scientific">Rhodotorula mucilaginosa</name>
    <name type="common">Yeast</name>
    <name type="synonym">Rhodotorula rubra</name>
    <dbReference type="NCBI Taxonomy" id="5537"/>
    <lineage>
        <taxon>Eukaryota</taxon>
        <taxon>Fungi</taxon>
        <taxon>Dikarya</taxon>
        <taxon>Basidiomycota</taxon>
        <taxon>Pucciniomycotina</taxon>
        <taxon>Microbotryomycetes</taxon>
        <taxon>Sporidiobolales</taxon>
        <taxon>Sporidiobolaceae</taxon>
        <taxon>Rhodotorula</taxon>
    </lineage>
</organism>
<dbReference type="Proteomes" id="UP000777482">
    <property type="component" value="Unassembled WGS sequence"/>
</dbReference>
<dbReference type="InterPro" id="IPR018571">
    <property type="entry name" value="Membrane_anchor_Opy2_N"/>
</dbReference>
<evidence type="ECO:0000259" key="3">
    <source>
        <dbReference type="Pfam" id="PF09463"/>
    </source>
</evidence>
<feature type="region of interest" description="Disordered" evidence="1">
    <location>
        <begin position="433"/>
        <end position="473"/>
    </location>
</feature>
<dbReference type="AlphaFoldDB" id="A0A9P6W0P6"/>
<feature type="compositionally biased region" description="Pro residues" evidence="1">
    <location>
        <begin position="504"/>
        <end position="514"/>
    </location>
</feature>
<feature type="compositionally biased region" description="Acidic residues" evidence="1">
    <location>
        <begin position="761"/>
        <end position="770"/>
    </location>
</feature>
<protein>
    <recommendedName>
        <fullName evidence="3">Membrane anchor Opy2 N-terminal domain-containing protein</fullName>
    </recommendedName>
</protein>
<feature type="region of interest" description="Disordered" evidence="1">
    <location>
        <begin position="650"/>
        <end position="861"/>
    </location>
</feature>
<reference evidence="4 5" key="1">
    <citation type="submission" date="2020-11" db="EMBL/GenBank/DDBJ databases">
        <title>Kefir isolates.</title>
        <authorList>
            <person name="Marcisauskas S."/>
            <person name="Kim Y."/>
            <person name="Blasche S."/>
        </authorList>
    </citation>
    <scope>NUCLEOTIDE SEQUENCE [LARGE SCALE GENOMIC DNA]</scope>
    <source>
        <strain evidence="4 5">KR</strain>
    </source>
</reference>
<keyword evidence="5" id="KW-1185">Reference proteome</keyword>
<feature type="compositionally biased region" description="Basic and acidic residues" evidence="1">
    <location>
        <begin position="106"/>
        <end position="132"/>
    </location>
</feature>